<dbReference type="SUPFAM" id="SSF53335">
    <property type="entry name" value="S-adenosyl-L-methionine-dependent methyltransferases"/>
    <property type="match status" value="1"/>
</dbReference>
<dbReference type="EMBL" id="JALLPJ020000201">
    <property type="protein sequence ID" value="KAL3798917.1"/>
    <property type="molecule type" value="Genomic_DNA"/>
</dbReference>
<feature type="domain" description="Methyltransferase" evidence="1">
    <location>
        <begin position="159"/>
        <end position="217"/>
    </location>
</feature>
<evidence type="ECO:0000313" key="3">
    <source>
        <dbReference type="Proteomes" id="UP001530400"/>
    </source>
</evidence>
<dbReference type="Gene3D" id="3.40.50.150">
    <property type="entry name" value="Vaccinia Virus protein VP39"/>
    <property type="match status" value="1"/>
</dbReference>
<name>A0ABD3QFN9_9STRA</name>
<comment type="caution">
    <text evidence="2">The sequence shown here is derived from an EMBL/GenBank/DDBJ whole genome shotgun (WGS) entry which is preliminary data.</text>
</comment>
<dbReference type="CDD" id="cd02440">
    <property type="entry name" value="AdoMet_MTases"/>
    <property type="match status" value="1"/>
</dbReference>
<gene>
    <name evidence="2" type="ORF">ACHAWO_013034</name>
</gene>
<reference evidence="2 3" key="1">
    <citation type="submission" date="2024-10" db="EMBL/GenBank/DDBJ databases">
        <title>Updated reference genomes for cyclostephanoid diatoms.</title>
        <authorList>
            <person name="Roberts W.R."/>
            <person name="Alverson A.J."/>
        </authorList>
    </citation>
    <scope>NUCLEOTIDE SEQUENCE [LARGE SCALE GENOMIC DNA]</scope>
    <source>
        <strain evidence="2 3">AJA010-31</strain>
    </source>
</reference>
<evidence type="ECO:0000259" key="1">
    <source>
        <dbReference type="Pfam" id="PF13847"/>
    </source>
</evidence>
<dbReference type="Pfam" id="PF13847">
    <property type="entry name" value="Methyltransf_31"/>
    <property type="match status" value="1"/>
</dbReference>
<dbReference type="InterPro" id="IPR029063">
    <property type="entry name" value="SAM-dependent_MTases_sf"/>
</dbReference>
<dbReference type="Proteomes" id="UP001530400">
    <property type="component" value="Unassembled WGS sequence"/>
</dbReference>
<sequence>MAPMKRMLLHSLLTSHHHGDASRHFLHSAMTFSHTSHRCRSSSHILTAAAATKRRRRGRLRRTARIAAATQDDDTTTQYTINDATCPPTNAADLKRIVHKHIETLPKYLQSKPIAGYNSEAFEQACEFVRLFRFRLKQQQQQQQQLHDDDQDEDRRVNVILDSGCGTGRSTRLLGEMFPDCAVIGIDRSLARLNKNREYRNRHDHDDYNMNLLDEQDKDPHCSNLLVPLTNNTLLLRADLVDFWHQCLTSSTWQSLVHVQKHYILYPNPYPKKARLKSRFYAHPAFPLLMLTVMNRNDNSCSKYCDGLVIRSNWRGYLEEFALAVQVWEEAGLSSQTVQQQQQCLTNDLANVLGKTIGESRWEWTIDGPARIGCETNLVPMTNFEAKYFACGEPVYELQVKQCEVGEE</sequence>
<organism evidence="2 3">
    <name type="scientific">Cyclotella atomus</name>
    <dbReference type="NCBI Taxonomy" id="382360"/>
    <lineage>
        <taxon>Eukaryota</taxon>
        <taxon>Sar</taxon>
        <taxon>Stramenopiles</taxon>
        <taxon>Ochrophyta</taxon>
        <taxon>Bacillariophyta</taxon>
        <taxon>Coscinodiscophyceae</taxon>
        <taxon>Thalassiosirophycidae</taxon>
        <taxon>Stephanodiscales</taxon>
        <taxon>Stephanodiscaceae</taxon>
        <taxon>Cyclotella</taxon>
    </lineage>
</organism>
<protein>
    <recommendedName>
        <fullName evidence="1">Methyltransferase domain-containing protein</fullName>
    </recommendedName>
</protein>
<evidence type="ECO:0000313" key="2">
    <source>
        <dbReference type="EMBL" id="KAL3798917.1"/>
    </source>
</evidence>
<dbReference type="AlphaFoldDB" id="A0ABD3QFN9"/>
<accession>A0ABD3QFN9</accession>
<dbReference type="InterPro" id="IPR025714">
    <property type="entry name" value="Methyltranfer_dom"/>
</dbReference>
<keyword evidence="3" id="KW-1185">Reference proteome</keyword>
<proteinExistence type="predicted"/>